<evidence type="ECO:0000313" key="5">
    <source>
        <dbReference type="EnsemblMetazoa" id="GPPI050654-PA"/>
    </source>
</evidence>
<feature type="compositionally biased region" description="Basic and acidic residues" evidence="3">
    <location>
        <begin position="730"/>
        <end position="745"/>
    </location>
</feature>
<dbReference type="Proteomes" id="UP000092460">
    <property type="component" value="Unassembled WGS sequence"/>
</dbReference>
<keyword evidence="2" id="KW-0716">Sensory transduction</keyword>
<protein>
    <recommendedName>
        <fullName evidence="4">Arrestin C-terminal-like domain-containing protein</fullName>
    </recommendedName>
</protein>
<name>A0A1B0C6S1_9MUSC</name>
<organism evidence="5 6">
    <name type="scientific">Glossina palpalis gambiensis</name>
    <dbReference type="NCBI Taxonomy" id="67801"/>
    <lineage>
        <taxon>Eukaryota</taxon>
        <taxon>Metazoa</taxon>
        <taxon>Ecdysozoa</taxon>
        <taxon>Arthropoda</taxon>
        <taxon>Hexapoda</taxon>
        <taxon>Insecta</taxon>
        <taxon>Pterygota</taxon>
        <taxon>Neoptera</taxon>
        <taxon>Endopterygota</taxon>
        <taxon>Diptera</taxon>
        <taxon>Brachycera</taxon>
        <taxon>Muscomorpha</taxon>
        <taxon>Hippoboscoidea</taxon>
        <taxon>Glossinidae</taxon>
        <taxon>Glossina</taxon>
    </lineage>
</organism>
<evidence type="ECO:0000313" key="6">
    <source>
        <dbReference type="Proteomes" id="UP000092460"/>
    </source>
</evidence>
<dbReference type="AlphaFoldDB" id="A0A1B0C6S1"/>
<evidence type="ECO:0000256" key="3">
    <source>
        <dbReference type="SAM" id="MobiDB-lite"/>
    </source>
</evidence>
<evidence type="ECO:0000259" key="4">
    <source>
        <dbReference type="SMART" id="SM01017"/>
    </source>
</evidence>
<dbReference type="PANTHER" id="PTHR11188">
    <property type="entry name" value="ARRESTIN DOMAIN CONTAINING PROTEIN"/>
    <property type="match status" value="1"/>
</dbReference>
<reference evidence="5" key="2">
    <citation type="submission" date="2020-05" db="UniProtKB">
        <authorList>
            <consortium name="EnsemblMetazoa"/>
        </authorList>
    </citation>
    <scope>IDENTIFICATION</scope>
    <source>
        <strain evidence="5">IAEA</strain>
    </source>
</reference>
<proteinExistence type="inferred from homology"/>
<dbReference type="PANTHER" id="PTHR11188:SF167">
    <property type="entry name" value="ARRESTIN C-TERMINAL-LIKE DOMAIN-CONTAINING PROTEIN-RELATED"/>
    <property type="match status" value="1"/>
</dbReference>
<evidence type="ECO:0000256" key="2">
    <source>
        <dbReference type="ARBA" id="ARBA00022606"/>
    </source>
</evidence>
<dbReference type="VEuPathDB" id="VectorBase:GPPI050654"/>
<accession>A0A1B0C6S1</accession>
<dbReference type="SUPFAM" id="SSF81296">
    <property type="entry name" value="E set domains"/>
    <property type="match status" value="3"/>
</dbReference>
<keyword evidence="6" id="KW-1185">Reference proteome</keyword>
<dbReference type="STRING" id="67801.A0A1B0C6S1"/>
<dbReference type="Pfam" id="PF00339">
    <property type="entry name" value="Arrestin_N"/>
    <property type="match status" value="2"/>
</dbReference>
<feature type="region of interest" description="Disordered" evidence="3">
    <location>
        <begin position="730"/>
        <end position="790"/>
    </location>
</feature>
<dbReference type="InterPro" id="IPR014752">
    <property type="entry name" value="Arrestin-like_C"/>
</dbReference>
<dbReference type="EMBL" id="JXJN01026881">
    <property type="status" value="NOT_ANNOTATED_CDS"/>
    <property type="molecule type" value="Genomic_DNA"/>
</dbReference>
<dbReference type="InterPro" id="IPR050357">
    <property type="entry name" value="Arrestin_domain-protein"/>
</dbReference>
<sequence>MPIECLISFDNNTQGVYYAGQELSGVVDLTVDTTKRVKAIHITVNGYAKIRWIKKGYPRDSERAMCRAYRSYLSSRSYVLGSCGSTTSTDWIAGEYSYTFHVILPENLPTSFDGKYGQIHYEIITTIDRSGRYPKVYKLPFTVIQPLDLNTDNIYRVPLDILNRKRFWSFCCPTGPLTVKFSTPYCGYAPGQKIHFVLYINNESSIDITHCHVKLKQEVTYEAHDPHHELRYDKNMIARKDFGNVLRWSRRVYRDCLELPSIPPTSLKTSCPITVGYVIKIGVKPTEFHRKMKLKVPVTIGSIPIMDNSDNLTANNNNIVADSNDSHNSRNAVNGVVTRNESLSAIVSIDERYDERVTHTLAPLSRLEDGLDTENFNTPIILVTDVDNPPDYVSMMPPSYEEAVGFSQSFFDDTEYQENVSMSSLVVADNKHDTFKPRYPVYYNYETPIIPPDVLTQTMPTSCTFQLDRLNPVYNSGEYIKGRILLKTDKVKRVNAVYVSLEGEAKVQWSISGKETANYFGHQQYLHSRASVFDNTEFSAGTHIYVLTLRIPQDCPSSCAGPYGYIAYHMSLVIDKPRSFNESPHYDVWAVEASLKQHFVFLARKPLKRNYHSKTLYKMVIEERTLRLSKRLYEACVYVPINTPSLQVKLKTGCFHYDAEISLPVIIGTTPIREFLAEQRALEGQSNAADGNRAWGAEVCRGLVTTQPTLRLQQELNNLLNYTIITQRDDLNKPEEQRKKKKNDDDPPSYDIPPSFSYATLGSRDTLDSTEPMPKESKRSSVHLPPFPSYNTFSNPTDSLLDATGAYQGSYGSLGTNQTGRSLDTLEILSVRDGPDNNEDDIYEIETTQVQIENVAETNEPPMNRMS</sequence>
<dbReference type="InterPro" id="IPR011022">
    <property type="entry name" value="Arrestin_C-like"/>
</dbReference>
<reference evidence="6" key="1">
    <citation type="submission" date="2015-01" db="EMBL/GenBank/DDBJ databases">
        <authorList>
            <person name="Aksoy S."/>
            <person name="Warren W."/>
            <person name="Wilson R.K."/>
        </authorList>
    </citation>
    <scope>NUCLEOTIDE SEQUENCE [LARGE SCALE GENOMIC DNA]</scope>
    <source>
        <strain evidence="6">IAEA</strain>
    </source>
</reference>
<dbReference type="Gene3D" id="2.60.40.640">
    <property type="match status" value="3"/>
</dbReference>
<dbReference type="GO" id="GO:0005737">
    <property type="term" value="C:cytoplasm"/>
    <property type="evidence" value="ECO:0007669"/>
    <property type="project" value="TreeGrafter"/>
</dbReference>
<dbReference type="GO" id="GO:0015031">
    <property type="term" value="P:protein transport"/>
    <property type="evidence" value="ECO:0007669"/>
    <property type="project" value="TreeGrafter"/>
</dbReference>
<dbReference type="SMART" id="SM01017">
    <property type="entry name" value="Arrestin_C"/>
    <property type="match status" value="1"/>
</dbReference>
<comment type="similarity">
    <text evidence="1">Belongs to the arrestin family.</text>
</comment>
<dbReference type="EnsemblMetazoa" id="GPPI050654-RA">
    <property type="protein sequence ID" value="GPPI050654-PA"/>
    <property type="gene ID" value="GPPI050654"/>
</dbReference>
<feature type="domain" description="Arrestin C-terminal-like" evidence="4">
    <location>
        <begin position="173"/>
        <end position="305"/>
    </location>
</feature>
<evidence type="ECO:0000256" key="1">
    <source>
        <dbReference type="ARBA" id="ARBA00005298"/>
    </source>
</evidence>
<dbReference type="Pfam" id="PF02752">
    <property type="entry name" value="Arrestin_C"/>
    <property type="match status" value="1"/>
</dbReference>
<dbReference type="InterPro" id="IPR014756">
    <property type="entry name" value="Ig_E-set"/>
</dbReference>
<dbReference type="InterPro" id="IPR011021">
    <property type="entry name" value="Arrestin-like_N"/>
</dbReference>